<dbReference type="STRING" id="655015.B1812_12595"/>
<gene>
    <name evidence="2" type="ORF">B1812_12595</name>
</gene>
<dbReference type="OrthoDB" id="8454738at2"/>
<evidence type="ECO:0000256" key="1">
    <source>
        <dbReference type="SAM" id="Phobius"/>
    </source>
</evidence>
<keyword evidence="3" id="KW-1185">Reference proteome</keyword>
<name>A0A1W6MVY9_9HYPH</name>
<feature type="transmembrane region" description="Helical" evidence="1">
    <location>
        <begin position="35"/>
        <end position="53"/>
    </location>
</feature>
<organism evidence="2 3">
    <name type="scientific">Methylocystis bryophila</name>
    <dbReference type="NCBI Taxonomy" id="655015"/>
    <lineage>
        <taxon>Bacteria</taxon>
        <taxon>Pseudomonadati</taxon>
        <taxon>Pseudomonadota</taxon>
        <taxon>Alphaproteobacteria</taxon>
        <taxon>Hyphomicrobiales</taxon>
        <taxon>Methylocystaceae</taxon>
        <taxon>Methylocystis</taxon>
    </lineage>
</organism>
<accession>A0A1W6MVY9</accession>
<dbReference type="AlphaFoldDB" id="A0A1W6MVY9"/>
<feature type="transmembrane region" description="Helical" evidence="1">
    <location>
        <begin position="84"/>
        <end position="102"/>
    </location>
</feature>
<evidence type="ECO:0000313" key="3">
    <source>
        <dbReference type="Proteomes" id="UP000193978"/>
    </source>
</evidence>
<feature type="transmembrane region" description="Helical" evidence="1">
    <location>
        <begin position="114"/>
        <end position="135"/>
    </location>
</feature>
<protein>
    <submittedName>
        <fullName evidence="2">Uncharacterized protein</fullName>
    </submittedName>
</protein>
<dbReference type="KEGG" id="mbry:B1812_12595"/>
<keyword evidence="1" id="KW-1133">Transmembrane helix</keyword>
<keyword evidence="1" id="KW-0472">Membrane</keyword>
<sequence>MLTPLEIALFSGLGLIFAAGLIVVARWGGRNLPHLAGYALIAACFIYVGLGLGSDNPNSWSAVEMTAVAVFGSLVFLSRLTSVWVLIATLFLHPVWLIYVHYKGSAALFTPAPLVFANAGFDVTLALYLVFLTVSGRLTPTPLSRPAGKGGKRDSR</sequence>
<dbReference type="RefSeq" id="WP_085771895.1">
    <property type="nucleotide sequence ID" value="NZ_AP027149.1"/>
</dbReference>
<evidence type="ECO:0000313" key="2">
    <source>
        <dbReference type="EMBL" id="ARN81778.1"/>
    </source>
</evidence>
<feature type="transmembrane region" description="Helical" evidence="1">
    <location>
        <begin position="6"/>
        <end position="28"/>
    </location>
</feature>
<proteinExistence type="predicted"/>
<dbReference type="Proteomes" id="UP000193978">
    <property type="component" value="Chromosome"/>
</dbReference>
<keyword evidence="1" id="KW-0812">Transmembrane</keyword>
<reference evidence="2 3" key="1">
    <citation type="submission" date="2017-02" db="EMBL/GenBank/DDBJ databases">
        <authorList>
            <person name="Peterson S.W."/>
        </authorList>
    </citation>
    <scope>NUCLEOTIDE SEQUENCE [LARGE SCALE GENOMIC DNA]</scope>
    <source>
        <strain evidence="2 3">S285</strain>
    </source>
</reference>
<dbReference type="EMBL" id="CP019948">
    <property type="protein sequence ID" value="ARN81778.1"/>
    <property type="molecule type" value="Genomic_DNA"/>
</dbReference>